<sequence length="256" mass="29540">MNDLSRPQLRLIIFYEWSCGTPAAETVTKIGKVFGETTVTDRTVRNWYVRFRSGEKCFEDNDCCGRPIALNNDLLRDAVKKRQSPNHQQSSLTISVSDECWRDGYPMLSLPTRCRLGMRTGYSTITTRSMLLYSNQFASLGLALREKRPRRFAVHLLHDNARPHVAKATQAKIQALNWDTVPDPPYSSDIAPSDYHLFRSLKLFLKEKRFAKRENLKTAVFDFFDSQSAAFWKKGIDDFPERWLTVVTNDGQYIVD</sequence>
<dbReference type="PANTHER" id="PTHR46060:SF1">
    <property type="entry name" value="MARINER MOS1 TRANSPOSASE-LIKE PROTEIN"/>
    <property type="match status" value="1"/>
</dbReference>
<evidence type="ECO:0000313" key="3">
    <source>
        <dbReference type="Proteomes" id="UP000005237"/>
    </source>
</evidence>
<evidence type="ECO:0000313" key="2">
    <source>
        <dbReference type="EnsemblMetazoa" id="CJA06169a.1"/>
    </source>
</evidence>
<dbReference type="GO" id="GO:0044774">
    <property type="term" value="P:mitotic DNA integrity checkpoint signaling"/>
    <property type="evidence" value="ECO:0007669"/>
    <property type="project" value="TreeGrafter"/>
</dbReference>
<dbReference type="GO" id="GO:0042800">
    <property type="term" value="F:histone H3K4 methyltransferase activity"/>
    <property type="evidence" value="ECO:0007669"/>
    <property type="project" value="TreeGrafter"/>
</dbReference>
<dbReference type="EnsemblMetazoa" id="CJA06169a.1">
    <property type="protein sequence ID" value="CJA06169a.1"/>
    <property type="gene ID" value="WBGene00125373"/>
</dbReference>
<dbReference type="Proteomes" id="UP000005237">
    <property type="component" value="Unassembled WGS sequence"/>
</dbReference>
<dbReference type="GO" id="GO:0031297">
    <property type="term" value="P:replication fork processing"/>
    <property type="evidence" value="ECO:0007669"/>
    <property type="project" value="TreeGrafter"/>
</dbReference>
<dbReference type="InterPro" id="IPR036397">
    <property type="entry name" value="RNaseH_sf"/>
</dbReference>
<dbReference type="GO" id="GO:0046975">
    <property type="term" value="F:histone H3K36 methyltransferase activity"/>
    <property type="evidence" value="ECO:0007669"/>
    <property type="project" value="TreeGrafter"/>
</dbReference>
<dbReference type="Pfam" id="PF17906">
    <property type="entry name" value="HTH_48"/>
    <property type="match status" value="1"/>
</dbReference>
<reference evidence="2" key="2">
    <citation type="submission" date="2022-06" db="UniProtKB">
        <authorList>
            <consortium name="EnsemblMetazoa"/>
        </authorList>
    </citation>
    <scope>IDENTIFICATION</scope>
    <source>
        <strain evidence="2">DF5081</strain>
    </source>
</reference>
<organism evidence="2 3">
    <name type="scientific">Caenorhabditis japonica</name>
    <dbReference type="NCBI Taxonomy" id="281687"/>
    <lineage>
        <taxon>Eukaryota</taxon>
        <taxon>Metazoa</taxon>
        <taxon>Ecdysozoa</taxon>
        <taxon>Nematoda</taxon>
        <taxon>Chromadorea</taxon>
        <taxon>Rhabditida</taxon>
        <taxon>Rhabditina</taxon>
        <taxon>Rhabditomorpha</taxon>
        <taxon>Rhabditoidea</taxon>
        <taxon>Rhabditidae</taxon>
        <taxon>Peloderinae</taxon>
        <taxon>Caenorhabditis</taxon>
    </lineage>
</organism>
<dbReference type="GO" id="GO:0000729">
    <property type="term" value="P:DNA double-strand break processing"/>
    <property type="evidence" value="ECO:0007669"/>
    <property type="project" value="TreeGrafter"/>
</dbReference>
<dbReference type="Gene3D" id="3.30.420.10">
    <property type="entry name" value="Ribonuclease H-like superfamily/Ribonuclease H"/>
    <property type="match status" value="1"/>
</dbReference>
<accession>A0A8R1DM28</accession>
<evidence type="ECO:0000259" key="1">
    <source>
        <dbReference type="Pfam" id="PF17906"/>
    </source>
</evidence>
<dbReference type="GO" id="GO:0035861">
    <property type="term" value="C:site of double-strand break"/>
    <property type="evidence" value="ECO:0007669"/>
    <property type="project" value="TreeGrafter"/>
</dbReference>
<dbReference type="InterPro" id="IPR041426">
    <property type="entry name" value="Mos1_HTH"/>
</dbReference>
<keyword evidence="3" id="KW-1185">Reference proteome</keyword>
<dbReference type="Gene3D" id="1.10.10.1450">
    <property type="match status" value="1"/>
</dbReference>
<protein>
    <submittedName>
        <fullName evidence="2">HTH_48 domain-containing protein</fullName>
    </submittedName>
</protein>
<dbReference type="GO" id="GO:0000793">
    <property type="term" value="C:condensed chromosome"/>
    <property type="evidence" value="ECO:0007669"/>
    <property type="project" value="TreeGrafter"/>
</dbReference>
<dbReference type="InterPro" id="IPR052709">
    <property type="entry name" value="Transposase-MT_Hybrid"/>
</dbReference>
<dbReference type="PANTHER" id="PTHR46060">
    <property type="entry name" value="MARINER MOS1 TRANSPOSASE-LIKE PROTEIN"/>
    <property type="match status" value="1"/>
</dbReference>
<name>A0A8R1DM28_CAEJA</name>
<dbReference type="GO" id="GO:0000014">
    <property type="term" value="F:single-stranded DNA endodeoxyribonuclease activity"/>
    <property type="evidence" value="ECO:0007669"/>
    <property type="project" value="TreeGrafter"/>
</dbReference>
<proteinExistence type="predicted"/>
<feature type="domain" description="Mos1 transposase HTH" evidence="1">
    <location>
        <begin position="8"/>
        <end position="55"/>
    </location>
</feature>
<dbReference type="AlphaFoldDB" id="A0A8R1DM28"/>
<dbReference type="GO" id="GO:0003697">
    <property type="term" value="F:single-stranded DNA binding"/>
    <property type="evidence" value="ECO:0007669"/>
    <property type="project" value="TreeGrafter"/>
</dbReference>
<dbReference type="GO" id="GO:0044547">
    <property type="term" value="F:DNA topoisomerase binding"/>
    <property type="evidence" value="ECO:0007669"/>
    <property type="project" value="TreeGrafter"/>
</dbReference>
<dbReference type="GO" id="GO:0006303">
    <property type="term" value="P:double-strand break repair via nonhomologous end joining"/>
    <property type="evidence" value="ECO:0007669"/>
    <property type="project" value="TreeGrafter"/>
</dbReference>
<reference evidence="3" key="1">
    <citation type="submission" date="2010-08" db="EMBL/GenBank/DDBJ databases">
        <authorList>
            <consortium name="Caenorhabditis japonica Sequencing Consortium"/>
            <person name="Wilson R.K."/>
        </authorList>
    </citation>
    <scope>NUCLEOTIDE SEQUENCE [LARGE SCALE GENOMIC DNA]</scope>
    <source>
        <strain evidence="3">DF5081</strain>
    </source>
</reference>
<dbReference type="GO" id="GO:0005634">
    <property type="term" value="C:nucleus"/>
    <property type="evidence" value="ECO:0007669"/>
    <property type="project" value="TreeGrafter"/>
</dbReference>
<dbReference type="GO" id="GO:0015074">
    <property type="term" value="P:DNA integration"/>
    <property type="evidence" value="ECO:0007669"/>
    <property type="project" value="TreeGrafter"/>
</dbReference>
<dbReference type="GO" id="GO:0003690">
    <property type="term" value="F:double-stranded DNA binding"/>
    <property type="evidence" value="ECO:0007669"/>
    <property type="project" value="TreeGrafter"/>
</dbReference>